<dbReference type="Proteomes" id="UP000826195">
    <property type="component" value="Unassembled WGS sequence"/>
</dbReference>
<accession>A0AAV7J232</accession>
<organism evidence="2 3">
    <name type="scientific">Cotesia glomerata</name>
    <name type="common">Lepidopteran parasitic wasp</name>
    <name type="synonym">Apanteles glomeratus</name>
    <dbReference type="NCBI Taxonomy" id="32391"/>
    <lineage>
        <taxon>Eukaryota</taxon>
        <taxon>Metazoa</taxon>
        <taxon>Ecdysozoa</taxon>
        <taxon>Arthropoda</taxon>
        <taxon>Hexapoda</taxon>
        <taxon>Insecta</taxon>
        <taxon>Pterygota</taxon>
        <taxon>Neoptera</taxon>
        <taxon>Endopterygota</taxon>
        <taxon>Hymenoptera</taxon>
        <taxon>Apocrita</taxon>
        <taxon>Ichneumonoidea</taxon>
        <taxon>Braconidae</taxon>
        <taxon>Microgastrinae</taxon>
        <taxon>Cotesia</taxon>
    </lineage>
</organism>
<evidence type="ECO:0000313" key="2">
    <source>
        <dbReference type="EMBL" id="KAH0564041.1"/>
    </source>
</evidence>
<name>A0AAV7J232_COTGL</name>
<proteinExistence type="predicted"/>
<reference evidence="2 3" key="1">
    <citation type="journal article" date="2021" name="J. Hered.">
        <title>A chromosome-level genome assembly of the parasitoid wasp, Cotesia glomerata (Hymenoptera: Braconidae).</title>
        <authorList>
            <person name="Pinto B.J."/>
            <person name="Weis J.J."/>
            <person name="Gamble T."/>
            <person name="Ode P.J."/>
            <person name="Paul R."/>
            <person name="Zaspel J.M."/>
        </authorList>
    </citation>
    <scope>NUCLEOTIDE SEQUENCE [LARGE SCALE GENOMIC DNA]</scope>
    <source>
        <strain evidence="2">CgM1</strain>
    </source>
</reference>
<dbReference type="EMBL" id="JAHXZJ010000002">
    <property type="protein sequence ID" value="KAH0564041.1"/>
    <property type="molecule type" value="Genomic_DNA"/>
</dbReference>
<feature type="compositionally biased region" description="Polar residues" evidence="1">
    <location>
        <begin position="1"/>
        <end position="11"/>
    </location>
</feature>
<feature type="region of interest" description="Disordered" evidence="1">
    <location>
        <begin position="1"/>
        <end position="44"/>
    </location>
</feature>
<comment type="caution">
    <text evidence="2">The sequence shown here is derived from an EMBL/GenBank/DDBJ whole genome shotgun (WGS) entry which is preliminary data.</text>
</comment>
<sequence length="106" mass="11945">MRSWGSNSQSRVPVVINETQIHRDRYIDEEGEDQPEGNQSKESFSKLGILQSQLGNLLGVYARATSIRITRLQDCRGAKGLENWTKKTTLGIMSKSWTADSYLKPS</sequence>
<dbReference type="AlphaFoldDB" id="A0AAV7J232"/>
<protein>
    <submittedName>
        <fullName evidence="2">Uncharacterized protein</fullName>
    </submittedName>
</protein>
<gene>
    <name evidence="2" type="ORF">KQX54_008882</name>
</gene>
<evidence type="ECO:0000313" key="3">
    <source>
        <dbReference type="Proteomes" id="UP000826195"/>
    </source>
</evidence>
<evidence type="ECO:0000256" key="1">
    <source>
        <dbReference type="SAM" id="MobiDB-lite"/>
    </source>
</evidence>
<keyword evidence="3" id="KW-1185">Reference proteome</keyword>